<sequence length="105" mass="11568">MAVKKPQVRPRGRTGDGLKPRNTYGSAEYVSWGFFELNHGRFLANYILGGGSFKFSIYSPSNASEVQHALGYRTRDEDAQVAPGFQVRGPVEGGPLKRGTAKEDY</sequence>
<feature type="compositionally biased region" description="Basic residues" evidence="1">
    <location>
        <begin position="1"/>
        <end position="12"/>
    </location>
</feature>
<dbReference type="EMBL" id="UZAH01031640">
    <property type="protein sequence ID" value="VDP16841.1"/>
    <property type="molecule type" value="Genomic_DNA"/>
</dbReference>
<organism evidence="3 4">
    <name type="scientific">Heligmosomoides polygyrus</name>
    <name type="common">Parasitic roundworm</name>
    <dbReference type="NCBI Taxonomy" id="6339"/>
    <lineage>
        <taxon>Eukaryota</taxon>
        <taxon>Metazoa</taxon>
        <taxon>Ecdysozoa</taxon>
        <taxon>Nematoda</taxon>
        <taxon>Chromadorea</taxon>
        <taxon>Rhabditida</taxon>
        <taxon>Rhabditina</taxon>
        <taxon>Rhabditomorpha</taxon>
        <taxon>Strongyloidea</taxon>
        <taxon>Heligmosomidae</taxon>
        <taxon>Heligmosomoides</taxon>
    </lineage>
</organism>
<accession>A0A183GCD0</accession>
<dbReference type="AlphaFoldDB" id="A0A183GCD0"/>
<protein>
    <submittedName>
        <fullName evidence="4">KTSC domain-containing protein</fullName>
    </submittedName>
</protein>
<evidence type="ECO:0000313" key="3">
    <source>
        <dbReference type="Proteomes" id="UP000050761"/>
    </source>
</evidence>
<feature type="region of interest" description="Disordered" evidence="1">
    <location>
        <begin position="85"/>
        <end position="105"/>
    </location>
</feature>
<reference evidence="2 3" key="1">
    <citation type="submission" date="2018-11" db="EMBL/GenBank/DDBJ databases">
        <authorList>
            <consortium name="Pathogen Informatics"/>
        </authorList>
    </citation>
    <scope>NUCLEOTIDE SEQUENCE [LARGE SCALE GENOMIC DNA]</scope>
</reference>
<dbReference type="Proteomes" id="UP000050761">
    <property type="component" value="Unassembled WGS sequence"/>
</dbReference>
<proteinExistence type="predicted"/>
<name>A0A183GCD0_HELPZ</name>
<gene>
    <name evidence="2" type="ORF">HPBE_LOCUS19819</name>
</gene>
<accession>A0A3P8B338</accession>
<evidence type="ECO:0000313" key="2">
    <source>
        <dbReference type="EMBL" id="VDP16841.1"/>
    </source>
</evidence>
<feature type="region of interest" description="Disordered" evidence="1">
    <location>
        <begin position="1"/>
        <end position="22"/>
    </location>
</feature>
<evidence type="ECO:0000313" key="4">
    <source>
        <dbReference type="WBParaSite" id="HPBE_0001982001-mRNA-1"/>
    </source>
</evidence>
<evidence type="ECO:0000256" key="1">
    <source>
        <dbReference type="SAM" id="MobiDB-lite"/>
    </source>
</evidence>
<keyword evidence="3" id="KW-1185">Reference proteome</keyword>
<dbReference type="WBParaSite" id="HPBE_0001982001-mRNA-1">
    <property type="protein sequence ID" value="HPBE_0001982001-mRNA-1"/>
    <property type="gene ID" value="HPBE_0001982001"/>
</dbReference>
<reference evidence="4" key="2">
    <citation type="submission" date="2019-09" db="UniProtKB">
        <authorList>
            <consortium name="WormBaseParasite"/>
        </authorList>
    </citation>
    <scope>IDENTIFICATION</scope>
</reference>